<evidence type="ECO:0000256" key="5">
    <source>
        <dbReference type="ARBA" id="ARBA00022692"/>
    </source>
</evidence>
<keyword evidence="7 10" id="KW-1133">Transmembrane helix</keyword>
<evidence type="ECO:0000256" key="8">
    <source>
        <dbReference type="ARBA" id="ARBA00023034"/>
    </source>
</evidence>
<dbReference type="VEuPathDB" id="TriTrypDB:TEOVI_000563300"/>
<keyword evidence="9 10" id="KW-0472">Membrane</keyword>
<dbReference type="AlphaFoldDB" id="A0A1G4I7X6"/>
<dbReference type="GO" id="GO:0000139">
    <property type="term" value="C:Golgi membrane"/>
    <property type="evidence" value="ECO:0007669"/>
    <property type="project" value="UniProtKB-SubCell"/>
</dbReference>
<keyword evidence="6 10" id="KW-0735">Signal-anchor</keyword>
<evidence type="ECO:0000256" key="2">
    <source>
        <dbReference type="ARBA" id="ARBA00008661"/>
    </source>
</evidence>
<evidence type="ECO:0000256" key="10">
    <source>
        <dbReference type="RuleBase" id="RU363063"/>
    </source>
</evidence>
<reference evidence="11" key="1">
    <citation type="submission" date="2016-09" db="EMBL/GenBank/DDBJ databases">
        <authorList>
            <person name="Hebert L."/>
            <person name="Moumen B."/>
        </authorList>
    </citation>
    <scope>NUCLEOTIDE SEQUENCE [LARGE SCALE GENOMIC DNA]</scope>
    <source>
        <strain evidence="11">OVI</strain>
    </source>
</reference>
<keyword evidence="12" id="KW-1185">Reference proteome</keyword>
<evidence type="ECO:0000256" key="4">
    <source>
        <dbReference type="ARBA" id="ARBA00022679"/>
    </source>
</evidence>
<protein>
    <recommendedName>
        <fullName evidence="10">Hexosyltransferase</fullName>
        <ecNumber evidence="10">2.4.1.-</ecNumber>
    </recommendedName>
</protein>
<evidence type="ECO:0000256" key="1">
    <source>
        <dbReference type="ARBA" id="ARBA00004323"/>
    </source>
</evidence>
<dbReference type="RefSeq" id="XP_067079359.1">
    <property type="nucleotide sequence ID" value="XM_067223258.1"/>
</dbReference>
<sequence length="390" mass="45037">MSLSEPRKREFRQRSIARRSICATVLLLSLCTVAIYLTPRQNNGMKHREKAVMQVPSVRSHVVNVPSKYPLWIREALAYVPSTVLRQWEDAEYLVVFGVPSVDINVRRRRRHLQRMTCWAYGGVARRANDFVGSMLPLYILARHPDNNYVFTSAALEEAEKWNDVITLPMNEGRVSTKKQVGQDGKWGVEAEVGMSRKTFMWFDLSLIVFSRAAYIAKGDDDMFLRVPQYLVDLRDLPRRGVYWGTIDRYTVGRTRFNYAFGWCYTLARDVAKQFVSYGPLRKVVNSSSSVLSMFTIKRFYLLAEDAMVGLTLQRAGYASKILYIREKKCSFHNVHAGPTVVAVTDSSVMVHHVREDEYEKLKQRFANERDVAPRFIYSIYEGMKGFSCR</sequence>
<dbReference type="InterPro" id="IPR002659">
    <property type="entry name" value="Glyco_trans_31"/>
</dbReference>
<evidence type="ECO:0000256" key="6">
    <source>
        <dbReference type="ARBA" id="ARBA00022968"/>
    </source>
</evidence>
<dbReference type="PANTHER" id="PTHR11214:SF351">
    <property type="entry name" value="BETA-1,3-GALACTOSYLTRANSFERASE PVG3"/>
    <property type="match status" value="1"/>
</dbReference>
<dbReference type="GO" id="GO:0016758">
    <property type="term" value="F:hexosyltransferase activity"/>
    <property type="evidence" value="ECO:0007669"/>
    <property type="project" value="InterPro"/>
</dbReference>
<keyword evidence="8 10" id="KW-0333">Golgi apparatus</keyword>
<dbReference type="EC" id="2.4.1.-" evidence="10"/>
<organism evidence="11 12">
    <name type="scientific">Trypanosoma equiperdum</name>
    <dbReference type="NCBI Taxonomy" id="5694"/>
    <lineage>
        <taxon>Eukaryota</taxon>
        <taxon>Discoba</taxon>
        <taxon>Euglenozoa</taxon>
        <taxon>Kinetoplastea</taxon>
        <taxon>Metakinetoplastina</taxon>
        <taxon>Trypanosomatida</taxon>
        <taxon>Trypanosomatidae</taxon>
        <taxon>Trypanosoma</taxon>
    </lineage>
</organism>
<accession>A0A1G4I7X6</accession>
<dbReference type="Proteomes" id="UP000195570">
    <property type="component" value="Unassembled WGS sequence"/>
</dbReference>
<evidence type="ECO:0000256" key="9">
    <source>
        <dbReference type="ARBA" id="ARBA00023136"/>
    </source>
</evidence>
<proteinExistence type="inferred from homology"/>
<evidence type="ECO:0000313" key="11">
    <source>
        <dbReference type="EMBL" id="SCU68147.1"/>
    </source>
</evidence>
<keyword evidence="3 10" id="KW-0328">Glycosyltransferase</keyword>
<dbReference type="PANTHER" id="PTHR11214">
    <property type="entry name" value="BETA-1,3-N-ACETYLGLUCOSAMINYLTRANSFERASE"/>
    <property type="match status" value="1"/>
</dbReference>
<name>A0A1G4I7X6_TRYEQ</name>
<evidence type="ECO:0000256" key="7">
    <source>
        <dbReference type="ARBA" id="ARBA00022989"/>
    </source>
</evidence>
<feature type="transmembrane region" description="Helical" evidence="10">
    <location>
        <begin position="21"/>
        <end position="38"/>
    </location>
</feature>
<evidence type="ECO:0000313" key="12">
    <source>
        <dbReference type="Proteomes" id="UP000195570"/>
    </source>
</evidence>
<dbReference type="GeneID" id="92379573"/>
<dbReference type="EMBL" id="CZPT02000906">
    <property type="protein sequence ID" value="SCU68147.1"/>
    <property type="molecule type" value="Genomic_DNA"/>
</dbReference>
<comment type="similarity">
    <text evidence="2 10">Belongs to the glycosyltransferase 31 family.</text>
</comment>
<keyword evidence="5 10" id="KW-0812">Transmembrane</keyword>
<comment type="caution">
    <text evidence="11">The sequence shown here is derived from an EMBL/GenBank/DDBJ whole genome shotgun (WGS) entry which is preliminary data.</text>
</comment>
<comment type="subcellular location">
    <subcellularLocation>
        <location evidence="1 10">Golgi apparatus membrane</location>
        <topology evidence="1 10">Single-pass type II membrane protein</topology>
    </subcellularLocation>
</comment>
<evidence type="ECO:0000256" key="3">
    <source>
        <dbReference type="ARBA" id="ARBA00022676"/>
    </source>
</evidence>
<gene>
    <name evidence="11" type="ORF">TEOVI_000563300</name>
</gene>
<keyword evidence="4" id="KW-0808">Transferase</keyword>